<reference evidence="1 2" key="1">
    <citation type="submission" date="2014-10" db="EMBL/GenBank/DDBJ databases">
        <title>Draft genome of the hookworm Ancylostoma caninum.</title>
        <authorList>
            <person name="Mitreva M."/>
        </authorList>
    </citation>
    <scope>NUCLEOTIDE SEQUENCE [LARGE SCALE GENOMIC DNA]</scope>
    <source>
        <strain evidence="1 2">Baltimore</strain>
    </source>
</reference>
<dbReference type="GO" id="GO:0005739">
    <property type="term" value="C:mitochondrion"/>
    <property type="evidence" value="ECO:0007669"/>
    <property type="project" value="GOC"/>
</dbReference>
<evidence type="ECO:0000313" key="2">
    <source>
        <dbReference type="Proteomes" id="UP000252519"/>
    </source>
</evidence>
<dbReference type="AlphaFoldDB" id="A0A368F6N8"/>
<organism evidence="1 2">
    <name type="scientific">Ancylostoma caninum</name>
    <name type="common">Dog hookworm</name>
    <dbReference type="NCBI Taxonomy" id="29170"/>
    <lineage>
        <taxon>Eukaryota</taxon>
        <taxon>Metazoa</taxon>
        <taxon>Ecdysozoa</taxon>
        <taxon>Nematoda</taxon>
        <taxon>Chromadorea</taxon>
        <taxon>Rhabditida</taxon>
        <taxon>Rhabditina</taxon>
        <taxon>Rhabditomorpha</taxon>
        <taxon>Strongyloidea</taxon>
        <taxon>Ancylostomatidae</taxon>
        <taxon>Ancylostomatinae</taxon>
        <taxon>Ancylostoma</taxon>
    </lineage>
</organism>
<dbReference type="GO" id="GO:0006123">
    <property type="term" value="P:mitochondrial electron transport, cytochrome c to oxygen"/>
    <property type="evidence" value="ECO:0007669"/>
    <property type="project" value="InterPro"/>
</dbReference>
<dbReference type="GO" id="GO:0045277">
    <property type="term" value="C:respiratory chain complex IV"/>
    <property type="evidence" value="ECO:0007669"/>
    <property type="project" value="InterPro"/>
</dbReference>
<gene>
    <name evidence="1" type="ORF">ANCCAN_26532</name>
</gene>
<evidence type="ECO:0000313" key="1">
    <source>
        <dbReference type="EMBL" id="RCN27732.1"/>
    </source>
</evidence>
<dbReference type="Proteomes" id="UP000252519">
    <property type="component" value="Unassembled WGS sequence"/>
</dbReference>
<comment type="caution">
    <text evidence="1">The sequence shown here is derived from an EMBL/GenBank/DDBJ whole genome shotgun (WGS) entry which is preliminary data.</text>
</comment>
<dbReference type="SUPFAM" id="SSF81406">
    <property type="entry name" value="Mitochondrial cytochrome c oxidase subunit IV"/>
    <property type="match status" value="1"/>
</dbReference>
<dbReference type="STRING" id="29170.A0A368F6N8"/>
<dbReference type="InterPro" id="IPR036639">
    <property type="entry name" value="Cyt_c_oxidase_su4_sf"/>
</dbReference>
<keyword evidence="2" id="KW-1185">Reference proteome</keyword>
<sequence length="105" mass="12092">MCSLRSHLRTFQDEYKEAALQRALVLEKGNFLGAPRHYDHGNKKWKYILYSRVSFIALHSLSAVGSVPTLSLFSCRWIICFICSGLTSGEKHADKWIKIFVRCLK</sequence>
<accession>A0A368F6N8</accession>
<protein>
    <submittedName>
        <fullName evidence="1">Uncharacterized protein</fullName>
    </submittedName>
</protein>
<name>A0A368F6N8_ANCCA</name>
<dbReference type="EMBL" id="JOJR01003604">
    <property type="protein sequence ID" value="RCN27732.1"/>
    <property type="molecule type" value="Genomic_DNA"/>
</dbReference>
<proteinExistence type="predicted"/>